<evidence type="ECO:0000256" key="4">
    <source>
        <dbReference type="ARBA" id="ARBA00022989"/>
    </source>
</evidence>
<comment type="subcellular location">
    <subcellularLocation>
        <location evidence="1">Cell membrane</location>
        <topology evidence="1">Multi-pass membrane protein</topology>
    </subcellularLocation>
</comment>
<organism evidence="7 8">
    <name type="scientific">Mycolicibacterium aurum</name>
    <name type="common">Mycobacterium aurum</name>
    <dbReference type="NCBI Taxonomy" id="1791"/>
    <lineage>
        <taxon>Bacteria</taxon>
        <taxon>Bacillati</taxon>
        <taxon>Actinomycetota</taxon>
        <taxon>Actinomycetes</taxon>
        <taxon>Mycobacteriales</taxon>
        <taxon>Mycobacteriaceae</taxon>
        <taxon>Mycolicibacterium</taxon>
    </lineage>
</organism>
<sequence>MTVGAGHSHPLYRDGDSPLHRAPAEAKIVCLVLFVLAVVATPREMFWPFGLYAVIILAVWRVARLPLRWILPRMLIEAPFVVLAVLLPFAEGGERVSVAGMHLSVAGLYAAWGIVIKGTLGVAASLTVAATTTSRELPVALSRLRVPALIVSVLTLMIRYVDVLTAEARRMRMARISRGDSPRMLHQVGATAKSVGALFLRSYERGERVYLAMLSRGFDGRVPPLAVGAGCVAAATPRQWTVALLPAAAAVSVAVSAWVLR</sequence>
<name>A0A3S4RLW2_MYCAU</name>
<evidence type="ECO:0000256" key="2">
    <source>
        <dbReference type="ARBA" id="ARBA00022475"/>
    </source>
</evidence>
<keyword evidence="4 6" id="KW-1133">Transmembrane helix</keyword>
<dbReference type="AlphaFoldDB" id="A0A3S4RLW2"/>
<evidence type="ECO:0000256" key="6">
    <source>
        <dbReference type="SAM" id="Phobius"/>
    </source>
</evidence>
<dbReference type="Proteomes" id="UP000279306">
    <property type="component" value="Chromosome"/>
</dbReference>
<keyword evidence="8" id="KW-1185">Reference proteome</keyword>
<feature type="transmembrane region" description="Helical" evidence="6">
    <location>
        <begin position="46"/>
        <end position="63"/>
    </location>
</feature>
<dbReference type="STRING" id="1791.GCA_001049355_00597"/>
<feature type="transmembrane region" description="Helical" evidence="6">
    <location>
        <begin position="70"/>
        <end position="89"/>
    </location>
</feature>
<dbReference type="PANTHER" id="PTHR34857:SF2">
    <property type="entry name" value="SLL0384 PROTEIN"/>
    <property type="match status" value="1"/>
</dbReference>
<dbReference type="Pfam" id="PF02361">
    <property type="entry name" value="CbiQ"/>
    <property type="match status" value="1"/>
</dbReference>
<dbReference type="CDD" id="cd16914">
    <property type="entry name" value="EcfT"/>
    <property type="match status" value="1"/>
</dbReference>
<dbReference type="GO" id="GO:0006824">
    <property type="term" value="P:cobalt ion transport"/>
    <property type="evidence" value="ECO:0007669"/>
    <property type="project" value="InterPro"/>
</dbReference>
<feature type="transmembrane region" description="Helical" evidence="6">
    <location>
        <begin position="109"/>
        <end position="132"/>
    </location>
</feature>
<dbReference type="NCBIfam" id="TIGR02454">
    <property type="entry name" value="ECF_T_CbiQ"/>
    <property type="match status" value="1"/>
</dbReference>
<evidence type="ECO:0000313" key="7">
    <source>
        <dbReference type="EMBL" id="VEG53810.1"/>
    </source>
</evidence>
<proteinExistence type="predicted"/>
<dbReference type="KEGG" id="mauu:NCTC10437_02146"/>
<evidence type="ECO:0000256" key="3">
    <source>
        <dbReference type="ARBA" id="ARBA00022692"/>
    </source>
</evidence>
<accession>A0A3S4RLW2</accession>
<dbReference type="PANTHER" id="PTHR34857">
    <property type="entry name" value="SLL0384 PROTEIN"/>
    <property type="match status" value="1"/>
</dbReference>
<dbReference type="InterPro" id="IPR003339">
    <property type="entry name" value="ABC/ECF_trnsptr_transmembrane"/>
</dbReference>
<keyword evidence="3 6" id="KW-0812">Transmembrane</keyword>
<evidence type="ECO:0000256" key="5">
    <source>
        <dbReference type="ARBA" id="ARBA00023136"/>
    </source>
</evidence>
<evidence type="ECO:0000313" key="8">
    <source>
        <dbReference type="Proteomes" id="UP000279306"/>
    </source>
</evidence>
<dbReference type="InterPro" id="IPR012809">
    <property type="entry name" value="ECF_CbiQ"/>
</dbReference>
<keyword evidence="2" id="KW-1003">Cell membrane</keyword>
<dbReference type="GO" id="GO:0043190">
    <property type="term" value="C:ATP-binding cassette (ABC) transporter complex"/>
    <property type="evidence" value="ECO:0007669"/>
    <property type="project" value="InterPro"/>
</dbReference>
<keyword evidence="5 6" id="KW-0472">Membrane</keyword>
<reference evidence="7 8" key="1">
    <citation type="submission" date="2018-12" db="EMBL/GenBank/DDBJ databases">
        <authorList>
            <consortium name="Pathogen Informatics"/>
        </authorList>
    </citation>
    <scope>NUCLEOTIDE SEQUENCE [LARGE SCALE GENOMIC DNA]</scope>
    <source>
        <strain evidence="7 8">NCTC10437</strain>
    </source>
</reference>
<dbReference type="InterPro" id="IPR051611">
    <property type="entry name" value="ECF_transporter_component"/>
</dbReference>
<dbReference type="EMBL" id="LR134356">
    <property type="protein sequence ID" value="VEG53810.1"/>
    <property type="molecule type" value="Genomic_DNA"/>
</dbReference>
<gene>
    <name evidence="7" type="ORF">NCTC10437_02146</name>
</gene>
<protein>
    <submittedName>
        <fullName evidence="7">Cobalt ABC transporter inner membrane subunit CbiQ</fullName>
    </submittedName>
</protein>
<feature type="transmembrane region" description="Helical" evidence="6">
    <location>
        <begin position="144"/>
        <end position="161"/>
    </location>
</feature>
<evidence type="ECO:0000256" key="1">
    <source>
        <dbReference type="ARBA" id="ARBA00004651"/>
    </source>
</evidence>